<dbReference type="Proteomes" id="UP000594638">
    <property type="component" value="Unassembled WGS sequence"/>
</dbReference>
<proteinExistence type="predicted"/>
<reference evidence="1 2" key="1">
    <citation type="submission" date="2019-12" db="EMBL/GenBank/DDBJ databases">
        <authorList>
            <person name="Alioto T."/>
            <person name="Alioto T."/>
            <person name="Gomez Garrido J."/>
        </authorList>
    </citation>
    <scope>NUCLEOTIDE SEQUENCE [LARGE SCALE GENOMIC DNA]</scope>
</reference>
<gene>
    <name evidence="1" type="ORF">OLEA9_A076284</name>
</gene>
<dbReference type="OrthoDB" id="1931904at2759"/>
<keyword evidence="2" id="KW-1185">Reference proteome</keyword>
<name>A0A8S0PQM2_OLEEU</name>
<accession>A0A8S0PQM2</accession>
<dbReference type="EMBL" id="CACTIH010000178">
    <property type="protein sequence ID" value="CAA2956208.1"/>
    <property type="molecule type" value="Genomic_DNA"/>
</dbReference>
<dbReference type="Gramene" id="OE9A076284T1">
    <property type="protein sequence ID" value="OE9A076284C1"/>
    <property type="gene ID" value="OE9A076284"/>
</dbReference>
<comment type="caution">
    <text evidence="1">The sequence shown here is derived from an EMBL/GenBank/DDBJ whole genome shotgun (WGS) entry which is preliminary data.</text>
</comment>
<protein>
    <submittedName>
        <fullName evidence="1">Uncharacterized protein</fullName>
    </submittedName>
</protein>
<dbReference type="AlphaFoldDB" id="A0A8S0PQM2"/>
<organism evidence="1 2">
    <name type="scientific">Olea europaea subsp. europaea</name>
    <dbReference type="NCBI Taxonomy" id="158383"/>
    <lineage>
        <taxon>Eukaryota</taxon>
        <taxon>Viridiplantae</taxon>
        <taxon>Streptophyta</taxon>
        <taxon>Embryophyta</taxon>
        <taxon>Tracheophyta</taxon>
        <taxon>Spermatophyta</taxon>
        <taxon>Magnoliopsida</taxon>
        <taxon>eudicotyledons</taxon>
        <taxon>Gunneridae</taxon>
        <taxon>Pentapetalae</taxon>
        <taxon>asterids</taxon>
        <taxon>lamiids</taxon>
        <taxon>Lamiales</taxon>
        <taxon>Oleaceae</taxon>
        <taxon>Oleeae</taxon>
        <taxon>Olea</taxon>
    </lineage>
</organism>
<evidence type="ECO:0000313" key="2">
    <source>
        <dbReference type="Proteomes" id="UP000594638"/>
    </source>
</evidence>
<sequence length="84" mass="9641">MTHFDFQEVREQKAEKNELQGVADFYREVTDSHFIWTKSNIELASDEILVKLPKRMRKSTSLKLALRGHCGGATTCNGEREGKQ</sequence>
<evidence type="ECO:0000313" key="1">
    <source>
        <dbReference type="EMBL" id="CAA2956208.1"/>
    </source>
</evidence>